<reference evidence="4" key="1">
    <citation type="journal article" date="2019" name="Int. J. Syst. Evol. Microbiol.">
        <title>The Global Catalogue of Microorganisms (GCM) 10K type strain sequencing project: providing services to taxonomists for standard genome sequencing and annotation.</title>
        <authorList>
            <consortium name="The Broad Institute Genomics Platform"/>
            <consortium name="The Broad Institute Genome Sequencing Center for Infectious Disease"/>
            <person name="Wu L."/>
            <person name="Ma J."/>
        </authorList>
    </citation>
    <scope>NUCLEOTIDE SEQUENCE [LARGE SCALE GENOMIC DNA]</scope>
    <source>
        <strain evidence="4">JCM 30742</strain>
    </source>
</reference>
<feature type="compositionally biased region" description="Basic and acidic residues" evidence="2">
    <location>
        <begin position="378"/>
        <end position="392"/>
    </location>
</feature>
<organism evidence="3 4">
    <name type="scientific">Arthrobacter ginkgonis</name>
    <dbReference type="NCBI Taxonomy" id="1630594"/>
    <lineage>
        <taxon>Bacteria</taxon>
        <taxon>Bacillati</taxon>
        <taxon>Actinomycetota</taxon>
        <taxon>Actinomycetes</taxon>
        <taxon>Micrococcales</taxon>
        <taxon>Micrococcaceae</taxon>
        <taxon>Arthrobacter</taxon>
    </lineage>
</organism>
<accession>A0ABP7BWU2</accession>
<evidence type="ECO:0000256" key="1">
    <source>
        <dbReference type="ARBA" id="ARBA00023239"/>
    </source>
</evidence>
<dbReference type="InterPro" id="IPR024083">
    <property type="entry name" value="Fumarase/histidase_N"/>
</dbReference>
<dbReference type="InterPro" id="IPR001106">
    <property type="entry name" value="Aromatic_Lyase"/>
</dbReference>
<protein>
    <recommendedName>
        <fullName evidence="5">Histidine ammonia-lyase</fullName>
    </recommendedName>
</protein>
<gene>
    <name evidence="3" type="ORF">GCM10023081_04970</name>
</gene>
<evidence type="ECO:0008006" key="5">
    <source>
        <dbReference type="Google" id="ProtNLM"/>
    </source>
</evidence>
<keyword evidence="4" id="KW-1185">Reference proteome</keyword>
<proteinExistence type="predicted"/>
<keyword evidence="1" id="KW-0456">Lyase</keyword>
<dbReference type="EMBL" id="BAABEO010000006">
    <property type="protein sequence ID" value="GAA3669537.1"/>
    <property type="molecule type" value="Genomic_DNA"/>
</dbReference>
<dbReference type="SUPFAM" id="SSF48557">
    <property type="entry name" value="L-aspartase-like"/>
    <property type="match status" value="1"/>
</dbReference>
<dbReference type="Proteomes" id="UP001500752">
    <property type="component" value="Unassembled WGS sequence"/>
</dbReference>
<dbReference type="InterPro" id="IPR008948">
    <property type="entry name" value="L-Aspartase-like"/>
</dbReference>
<evidence type="ECO:0000256" key="2">
    <source>
        <dbReference type="SAM" id="MobiDB-lite"/>
    </source>
</evidence>
<dbReference type="Gene3D" id="1.10.275.10">
    <property type="entry name" value="Fumarase/aspartase (N-terminal domain)"/>
    <property type="match status" value="1"/>
</dbReference>
<evidence type="ECO:0000313" key="3">
    <source>
        <dbReference type="EMBL" id="GAA3669537.1"/>
    </source>
</evidence>
<comment type="caution">
    <text evidence="3">The sequence shown here is derived from an EMBL/GenBank/DDBJ whole genome shotgun (WGS) entry which is preliminary data.</text>
</comment>
<evidence type="ECO:0000313" key="4">
    <source>
        <dbReference type="Proteomes" id="UP001500752"/>
    </source>
</evidence>
<dbReference type="RefSeq" id="WP_345148215.1">
    <property type="nucleotide sequence ID" value="NZ_BAABEO010000006.1"/>
</dbReference>
<sequence length="407" mass="42867">MKLADKVFLTATGSLAPEADSALTSRIGADRTRVEAHLAASSAAVYGFNTLFGPLDGHRVDSTAQGQLLQGHLVGTPMEIPGPLARLVLATKVQQLGRGGSGIHPETFAGLARAAREPLRAPFRVAFGASYGSADVVPAAWFVAGLVERKVLQLSHPGDLMTLINGNHVSTASAIAVHAAYRQRLEEAARLVAAVADSLERGRVPGRQLPVSLRDTGPLQSCINSALDGLEAGLEQRLSVSGANPLFEFAPERTVVRSNSGFLDFGLTFALTTCIQALHVAAGYLQRAVEHASDHLMVDGPSGFGFVQPPKVAQAIVEKLAIACGTMPIRFSGQDSHGIEDCRDLSLLTVLQLARGLAGFDELLSLGRRALGQLIGQDEEHPRGGESTREAPEATEAAEIVAFLASR</sequence>
<dbReference type="Pfam" id="PF00221">
    <property type="entry name" value="Lyase_aromatic"/>
    <property type="match status" value="1"/>
</dbReference>
<feature type="region of interest" description="Disordered" evidence="2">
    <location>
        <begin position="375"/>
        <end position="394"/>
    </location>
</feature>
<name>A0ABP7BWU2_9MICC</name>